<evidence type="ECO:0000256" key="5">
    <source>
        <dbReference type="ARBA" id="ARBA00022573"/>
    </source>
</evidence>
<evidence type="ECO:0000256" key="9">
    <source>
        <dbReference type="SAM" id="MobiDB-lite"/>
    </source>
</evidence>
<dbReference type="PANTHER" id="PTHR34308:SF1">
    <property type="entry name" value="COBALAMIN BIOSYNTHESIS PROTEIN CBIB"/>
    <property type="match status" value="1"/>
</dbReference>
<evidence type="ECO:0000256" key="3">
    <source>
        <dbReference type="ARBA" id="ARBA00006263"/>
    </source>
</evidence>
<accession>A0A7S4MVG6</accession>
<feature type="transmembrane region" description="Helical" evidence="10">
    <location>
        <begin position="401"/>
        <end position="426"/>
    </location>
</feature>
<evidence type="ECO:0000313" key="11">
    <source>
        <dbReference type="EMBL" id="CAE2246474.1"/>
    </source>
</evidence>
<evidence type="ECO:0000256" key="1">
    <source>
        <dbReference type="ARBA" id="ARBA00004651"/>
    </source>
</evidence>
<evidence type="ECO:0008006" key="12">
    <source>
        <dbReference type="Google" id="ProtNLM"/>
    </source>
</evidence>
<evidence type="ECO:0000256" key="7">
    <source>
        <dbReference type="ARBA" id="ARBA00022989"/>
    </source>
</evidence>
<dbReference type="EMBL" id="HBKQ01028088">
    <property type="protein sequence ID" value="CAE2246474.1"/>
    <property type="molecule type" value="Transcribed_RNA"/>
</dbReference>
<comment type="pathway">
    <text evidence="2">Cofactor biosynthesis; adenosylcobalamin biosynthesis.</text>
</comment>
<dbReference type="AlphaFoldDB" id="A0A7S4MVG6"/>
<comment type="similarity">
    <text evidence="3">Belongs to the CobD/CbiB family.</text>
</comment>
<evidence type="ECO:0000256" key="4">
    <source>
        <dbReference type="ARBA" id="ARBA00022475"/>
    </source>
</evidence>
<gene>
    <name evidence="11" type="ORF">OAUR00152_LOCUS19019</name>
</gene>
<keyword evidence="8 10" id="KW-0472">Membrane</keyword>
<dbReference type="Pfam" id="PF03186">
    <property type="entry name" value="CobD_Cbib"/>
    <property type="match status" value="1"/>
</dbReference>
<feature type="region of interest" description="Disordered" evidence="9">
    <location>
        <begin position="151"/>
        <end position="193"/>
    </location>
</feature>
<sequence>MSPPAESSVPRVGKETETKLESGTVLRVDDRRAIINLPPTGGGGWTVLSSAVLNGGPRTLPGSGGCAVLNSKCPADYDGVNPEPEGLLRRLASDEGLDPSRTIGLLTAASMKTLRTASRNADGGDVVVDAVVTAGISNSRAAGADADYFLLGDPNDETGDDADGGPQKAPAKDGEKSSDIASSCSGSGSPAPPGTINTVIVTTASLTPGALAEAYAIAVEAKCAACADFGVRCAKDPAVLAQGTGTDSAVLISSDAGRRVRHSGKHTLFAEMAGQAVREATREAILTNIYKMHGSYPRYVLHRWAGGLGRALRGSRPCVPPRPMMPVPWPPPSVIAVGAAAVLLAYAVPGLPRPARTLAAVVAWDRCLGEPPLRIHPVCLVGNWISAALRRAPERIFTNPALGFLCGWIMLLSTVALSLASSWLVLTVADSAAMFVADAVSSQPPPIANTLTIATAFLAWLIEVLLVKSASSLQLLCTLALQMAKYLERRQIPEARSQLSWLCSRDPSSLNSEELACGTLESLAENLSDGFVAPIFWYVACGPLGALGYRVVNTLDSRIGYRGKYEWFGKPSARFDDLLNLVPARMTACLLAAAAVTVPGCDADAGMRTAWTDCSKCESPNAGWPMGAMAGLLGVRLEKKGEYSLGRRRRRRGGVKGDDVPRLPGPGNIRAGHSVAQRAGGAAALLGIALLSAMGIMSSPV</sequence>
<evidence type="ECO:0000256" key="6">
    <source>
        <dbReference type="ARBA" id="ARBA00022692"/>
    </source>
</evidence>
<dbReference type="HAMAP" id="MF_00024">
    <property type="entry name" value="CobD_CbiB"/>
    <property type="match status" value="1"/>
</dbReference>
<evidence type="ECO:0000256" key="2">
    <source>
        <dbReference type="ARBA" id="ARBA00004953"/>
    </source>
</evidence>
<dbReference type="GO" id="GO:0005886">
    <property type="term" value="C:plasma membrane"/>
    <property type="evidence" value="ECO:0007669"/>
    <property type="project" value="UniProtKB-SubCell"/>
</dbReference>
<name>A0A7S4MVG6_9STRA</name>
<feature type="compositionally biased region" description="Low complexity" evidence="9">
    <location>
        <begin position="179"/>
        <end position="189"/>
    </location>
</feature>
<dbReference type="GO" id="GO:0048472">
    <property type="term" value="F:threonine-phosphate decarboxylase activity"/>
    <property type="evidence" value="ECO:0007669"/>
    <property type="project" value="InterPro"/>
</dbReference>
<feature type="region of interest" description="Disordered" evidence="9">
    <location>
        <begin position="646"/>
        <end position="672"/>
    </location>
</feature>
<reference evidence="11" key="1">
    <citation type="submission" date="2021-01" db="EMBL/GenBank/DDBJ databases">
        <authorList>
            <person name="Corre E."/>
            <person name="Pelletier E."/>
            <person name="Niang G."/>
            <person name="Scheremetjew M."/>
            <person name="Finn R."/>
            <person name="Kale V."/>
            <person name="Holt S."/>
            <person name="Cochrane G."/>
            <person name="Meng A."/>
            <person name="Brown T."/>
            <person name="Cohen L."/>
        </authorList>
    </citation>
    <scope>NUCLEOTIDE SEQUENCE</scope>
    <source>
        <strain evidence="11">Isolate 1302-5</strain>
    </source>
</reference>
<keyword evidence="4" id="KW-1003">Cell membrane</keyword>
<dbReference type="InterPro" id="IPR002808">
    <property type="entry name" value="AdoCbi_amidolase"/>
</dbReference>
<evidence type="ECO:0000256" key="8">
    <source>
        <dbReference type="ARBA" id="ARBA00023136"/>
    </source>
</evidence>
<dbReference type="Pfam" id="PF01955">
    <property type="entry name" value="CbiZ"/>
    <property type="match status" value="1"/>
</dbReference>
<dbReference type="PANTHER" id="PTHR34308">
    <property type="entry name" value="COBALAMIN BIOSYNTHESIS PROTEIN CBIB"/>
    <property type="match status" value="1"/>
</dbReference>
<proteinExistence type="inferred from homology"/>
<dbReference type="InterPro" id="IPR004485">
    <property type="entry name" value="Cobalamin_biosynth_CobD/CbiB"/>
</dbReference>
<keyword evidence="7 10" id="KW-1133">Transmembrane helix</keyword>
<feature type="transmembrane region" description="Helical" evidence="10">
    <location>
        <begin position="679"/>
        <end position="698"/>
    </location>
</feature>
<feature type="transmembrane region" description="Helical" evidence="10">
    <location>
        <begin position="329"/>
        <end position="348"/>
    </location>
</feature>
<dbReference type="UniPathway" id="UPA00148"/>
<keyword evidence="6 10" id="KW-0812">Transmembrane</keyword>
<protein>
    <recommendedName>
        <fullName evidence="12">Cobalamin biosynthesis protein CobD</fullName>
    </recommendedName>
</protein>
<feature type="compositionally biased region" description="Acidic residues" evidence="9">
    <location>
        <begin position="154"/>
        <end position="163"/>
    </location>
</feature>
<organism evidence="11">
    <name type="scientific">Odontella aurita</name>
    <dbReference type="NCBI Taxonomy" id="265563"/>
    <lineage>
        <taxon>Eukaryota</taxon>
        <taxon>Sar</taxon>
        <taxon>Stramenopiles</taxon>
        <taxon>Ochrophyta</taxon>
        <taxon>Bacillariophyta</taxon>
        <taxon>Mediophyceae</taxon>
        <taxon>Biddulphiophycidae</taxon>
        <taxon>Eupodiscales</taxon>
        <taxon>Odontellaceae</taxon>
        <taxon>Odontella</taxon>
    </lineage>
</organism>
<feature type="region of interest" description="Disordered" evidence="9">
    <location>
        <begin position="1"/>
        <end position="24"/>
    </location>
</feature>
<keyword evidence="5" id="KW-0169">Cobalamin biosynthesis</keyword>
<comment type="subcellular location">
    <subcellularLocation>
        <location evidence="1">Cell membrane</location>
        <topology evidence="1">Multi-pass membrane protein</topology>
    </subcellularLocation>
</comment>
<evidence type="ECO:0000256" key="10">
    <source>
        <dbReference type="SAM" id="Phobius"/>
    </source>
</evidence>